<accession>A0A133V7E8</accession>
<name>A0A133V7E8_9EURY</name>
<proteinExistence type="predicted"/>
<organism evidence="1 2">
    <name type="scientific">candidate division MSBL1 archaeon SCGC-AAA261D19</name>
    <dbReference type="NCBI Taxonomy" id="1698273"/>
    <lineage>
        <taxon>Archaea</taxon>
        <taxon>Methanobacteriati</taxon>
        <taxon>Methanobacteriota</taxon>
        <taxon>candidate division MSBL1</taxon>
    </lineage>
</organism>
<sequence length="135" mass="15232">MTITKNSFYSQPALDRQERTVKMKLEDLRNKLIVVAGGGYFGTKAAIFSKDMHARVVVVDNRVDCKASKFVDKIVEEVDIHESLNIKPSSATLFVCDAVDFLVRLMKIAKPDFIAPLYQGILRGRWLRSGLKTKV</sequence>
<comment type="caution">
    <text evidence="1">The sequence shown here is derived from an EMBL/GenBank/DDBJ whole genome shotgun (WGS) entry which is preliminary data.</text>
</comment>
<dbReference type="Gene3D" id="3.50.50.60">
    <property type="entry name" value="FAD/NAD(P)-binding domain"/>
    <property type="match status" value="1"/>
</dbReference>
<dbReference type="InterPro" id="IPR036291">
    <property type="entry name" value="NAD(P)-bd_dom_sf"/>
</dbReference>
<dbReference type="InterPro" id="IPR036188">
    <property type="entry name" value="FAD/NAD-bd_sf"/>
</dbReference>
<dbReference type="AlphaFoldDB" id="A0A133V7E8"/>
<gene>
    <name evidence="1" type="ORF">AKJ43_02005</name>
</gene>
<reference evidence="1 2" key="1">
    <citation type="journal article" date="2016" name="Sci. Rep.">
        <title>Metabolic traits of an uncultured archaeal lineage -MSBL1- from brine pools of the Red Sea.</title>
        <authorList>
            <person name="Mwirichia R."/>
            <person name="Alam I."/>
            <person name="Rashid M."/>
            <person name="Vinu M."/>
            <person name="Ba-Alawi W."/>
            <person name="Anthony Kamau A."/>
            <person name="Kamanda Ngugi D."/>
            <person name="Goker M."/>
            <person name="Klenk H.P."/>
            <person name="Bajic V."/>
            <person name="Stingl U."/>
        </authorList>
    </citation>
    <scope>NUCLEOTIDE SEQUENCE [LARGE SCALE GENOMIC DNA]</scope>
    <source>
        <strain evidence="1">SCGC-AAA261D19</strain>
    </source>
</reference>
<evidence type="ECO:0000313" key="2">
    <source>
        <dbReference type="Proteomes" id="UP000070400"/>
    </source>
</evidence>
<evidence type="ECO:0000313" key="1">
    <source>
        <dbReference type="EMBL" id="KXB02327.1"/>
    </source>
</evidence>
<dbReference type="Proteomes" id="UP000070400">
    <property type="component" value="Unassembled WGS sequence"/>
</dbReference>
<dbReference type="SUPFAM" id="SSF51735">
    <property type="entry name" value="NAD(P)-binding Rossmann-fold domains"/>
    <property type="match status" value="1"/>
</dbReference>
<dbReference type="EMBL" id="LHXX01000018">
    <property type="protein sequence ID" value="KXB02327.1"/>
    <property type="molecule type" value="Genomic_DNA"/>
</dbReference>
<protein>
    <submittedName>
        <fullName evidence="1">Uncharacterized protein</fullName>
    </submittedName>
</protein>
<keyword evidence="2" id="KW-1185">Reference proteome</keyword>